<proteinExistence type="predicted"/>
<reference evidence="1 2" key="1">
    <citation type="journal article" date="2016" name="Nat. Commun.">
        <title>Thousands of microbial genomes shed light on interconnected biogeochemical processes in an aquifer system.</title>
        <authorList>
            <person name="Anantharaman K."/>
            <person name="Brown C.T."/>
            <person name="Hug L.A."/>
            <person name="Sharon I."/>
            <person name="Castelle C.J."/>
            <person name="Probst A.J."/>
            <person name="Thomas B.C."/>
            <person name="Singh A."/>
            <person name="Wilkins M.J."/>
            <person name="Karaoz U."/>
            <person name="Brodie E.L."/>
            <person name="Williams K.H."/>
            <person name="Hubbard S.S."/>
            <person name="Banfield J.F."/>
        </authorList>
    </citation>
    <scope>NUCLEOTIDE SEQUENCE [LARGE SCALE GENOMIC DNA]</scope>
</reference>
<dbReference type="Proteomes" id="UP000179047">
    <property type="component" value="Unassembled WGS sequence"/>
</dbReference>
<dbReference type="AlphaFoldDB" id="A0A1F8GUF8"/>
<gene>
    <name evidence="1" type="ORF">A3A33_00155</name>
</gene>
<sequence length="171" mass="19136">MHRGIIFLSLMLLVIGGIAGYFWGSQKPRPENTPTPSNISGWEAYQNEQYGFELRYPQNDSPWKNRALEDTTYGSAVYVSVEDGHNQLFSVAVDALGHGGPCAMDADIIQNIQSVAGIQAQHTACYLNSDNNTEMFLFSHNAHQFEITFGYSNAVQKEIAYQILSTFRFTN</sequence>
<evidence type="ECO:0008006" key="3">
    <source>
        <dbReference type="Google" id="ProtNLM"/>
    </source>
</evidence>
<organism evidence="1 2">
    <name type="scientific">Candidatus Yanofskybacteria bacterium RIFCSPLOWO2_01_FULL_49_25</name>
    <dbReference type="NCBI Taxonomy" id="1802701"/>
    <lineage>
        <taxon>Bacteria</taxon>
        <taxon>Candidatus Yanofskyibacteriota</taxon>
    </lineage>
</organism>
<evidence type="ECO:0000313" key="1">
    <source>
        <dbReference type="EMBL" id="OGN29057.1"/>
    </source>
</evidence>
<evidence type="ECO:0000313" key="2">
    <source>
        <dbReference type="Proteomes" id="UP000179047"/>
    </source>
</evidence>
<name>A0A1F8GUF8_9BACT</name>
<comment type="caution">
    <text evidence="1">The sequence shown here is derived from an EMBL/GenBank/DDBJ whole genome shotgun (WGS) entry which is preliminary data.</text>
</comment>
<accession>A0A1F8GUF8</accession>
<protein>
    <recommendedName>
        <fullName evidence="3">DUF4367 domain-containing protein</fullName>
    </recommendedName>
</protein>
<dbReference type="STRING" id="1802701.A3A33_00155"/>
<dbReference type="EMBL" id="MGKP01000010">
    <property type="protein sequence ID" value="OGN29057.1"/>
    <property type="molecule type" value="Genomic_DNA"/>
</dbReference>